<dbReference type="EC" id="2.4.1.25" evidence="4"/>
<dbReference type="NCBIfam" id="NF011080">
    <property type="entry name" value="PRK14508.1-3"/>
    <property type="match status" value="1"/>
</dbReference>
<evidence type="ECO:0000256" key="1">
    <source>
        <dbReference type="ARBA" id="ARBA00022676"/>
    </source>
</evidence>
<comment type="similarity">
    <text evidence="4">Belongs to the disproportionating enzyme family.</text>
</comment>
<dbReference type="PANTHER" id="PTHR32438:SF5">
    <property type="entry name" value="4-ALPHA-GLUCANOTRANSFERASE DPE1, CHLOROPLASTIC_AMYLOPLASTIC"/>
    <property type="match status" value="1"/>
</dbReference>
<dbReference type="EMBL" id="CP078093">
    <property type="protein sequence ID" value="QXM06385.1"/>
    <property type="molecule type" value="Genomic_DNA"/>
</dbReference>
<dbReference type="Proteomes" id="UP000886818">
    <property type="component" value="Chromosome"/>
</dbReference>
<keyword evidence="5" id="KW-0175">Coiled coil</keyword>
<gene>
    <name evidence="6" type="primary">malQ</name>
    <name evidence="6" type="ORF">KVH43_00990</name>
</gene>
<evidence type="ECO:0000313" key="6">
    <source>
        <dbReference type="EMBL" id="QXM06385.1"/>
    </source>
</evidence>
<keyword evidence="6" id="KW-0378">Hydrolase</keyword>
<evidence type="ECO:0000256" key="3">
    <source>
        <dbReference type="ARBA" id="ARBA00023277"/>
    </source>
</evidence>
<keyword evidence="3 4" id="KW-0119">Carbohydrate metabolism</keyword>
<evidence type="ECO:0000256" key="2">
    <source>
        <dbReference type="ARBA" id="ARBA00022679"/>
    </source>
</evidence>
<reference evidence="6" key="1">
    <citation type="submission" date="2021-07" db="EMBL/GenBank/DDBJ databases">
        <title>Complete genome sequence of Crassaminicella sp. 143-21, isolated from a deep-sea hydrothermal vent.</title>
        <authorList>
            <person name="Li X."/>
        </authorList>
    </citation>
    <scope>NUCLEOTIDE SEQUENCE</scope>
    <source>
        <strain evidence="6">143-21</strain>
    </source>
</reference>
<sequence>MITRSSGILMHITSLPSPYGIGTFGKEAYAFIDFLVKAGQKYWQLLPLGSTGYGDSPYQSFSAFAGNPYFIDLEFLEEDGLIKKEDYSHLDFGSDREKVDYEKIFNEKMPVLRKAFENGKQKYNEEVKNFREENKDWIDDYALYMAVKAEFNLKPWQEWDEDIKLRKEEALEHYKEILKDEIDYWVFLQFLFFKQWIDLKQYANKKGINIIGDIPIYVAEDSADTWANSEIFLLDEEKKAIKVAGCPPDAFSEIGQLWGNPIYRWDYLEETGYKWWINRIRGSMKLYDVLRIDHFRGFESFWEVDYGEKTAVNGKWVKGPGIKLFNAIKEALGDIDIIAEDLGFLTKDVVDFREATGYPGMKVLQFAFDTREESDYLPHNYDKNCVVYTGTHDNDTVCGWFENTKKSDVDFAIKYLNLNEEEGYNWGFIRGAWSSVGILAVAQLQDFLGLGSEARMNIPSTIGGNWQWRVKKELLTDELARKIYDITKLYGR</sequence>
<evidence type="ECO:0000313" key="7">
    <source>
        <dbReference type="Proteomes" id="UP000886818"/>
    </source>
</evidence>
<name>A0ABX8RF67_9CLOT</name>
<dbReference type="RefSeq" id="WP_218283081.1">
    <property type="nucleotide sequence ID" value="NZ_CP078093.1"/>
</dbReference>
<dbReference type="GO" id="GO:0004134">
    <property type="term" value="F:4-alpha-glucanotransferase activity"/>
    <property type="evidence" value="ECO:0007669"/>
    <property type="project" value="UniProtKB-EC"/>
</dbReference>
<dbReference type="GO" id="GO:0016787">
    <property type="term" value="F:hydrolase activity"/>
    <property type="evidence" value="ECO:0007669"/>
    <property type="project" value="UniProtKB-KW"/>
</dbReference>
<dbReference type="NCBIfam" id="TIGR00217">
    <property type="entry name" value="malQ"/>
    <property type="match status" value="1"/>
</dbReference>
<evidence type="ECO:0000256" key="5">
    <source>
        <dbReference type="SAM" id="Coils"/>
    </source>
</evidence>
<protein>
    <recommendedName>
        <fullName evidence="4">4-alpha-glucanotransferase</fullName>
        <ecNumber evidence="4">2.4.1.25</ecNumber>
    </recommendedName>
    <alternativeName>
        <fullName evidence="4">Amylomaltase</fullName>
    </alternativeName>
    <alternativeName>
        <fullName evidence="4">Disproportionating enzyme</fullName>
    </alternativeName>
</protein>
<feature type="coiled-coil region" evidence="5">
    <location>
        <begin position="113"/>
        <end position="140"/>
    </location>
</feature>
<dbReference type="Pfam" id="PF02446">
    <property type="entry name" value="Glyco_hydro_77"/>
    <property type="match status" value="1"/>
</dbReference>
<dbReference type="PANTHER" id="PTHR32438">
    <property type="entry name" value="4-ALPHA-GLUCANOTRANSFERASE DPE1, CHLOROPLASTIC/AMYLOPLASTIC"/>
    <property type="match status" value="1"/>
</dbReference>
<evidence type="ECO:0000256" key="4">
    <source>
        <dbReference type="RuleBase" id="RU361207"/>
    </source>
</evidence>
<organism evidence="6 7">
    <name type="scientific">Crassaminicella indica</name>
    <dbReference type="NCBI Taxonomy" id="2855394"/>
    <lineage>
        <taxon>Bacteria</taxon>
        <taxon>Bacillati</taxon>
        <taxon>Bacillota</taxon>
        <taxon>Clostridia</taxon>
        <taxon>Eubacteriales</taxon>
        <taxon>Clostridiaceae</taxon>
        <taxon>Crassaminicella</taxon>
    </lineage>
</organism>
<comment type="catalytic activity">
    <reaction evidence="4">
        <text>Transfers a segment of a (1-&gt;4)-alpha-D-glucan to a new position in an acceptor, which may be glucose or a (1-&gt;4)-alpha-D-glucan.</text>
        <dbReference type="EC" id="2.4.1.25"/>
    </reaction>
</comment>
<keyword evidence="1 4" id="KW-0328">Glycosyltransferase</keyword>
<keyword evidence="2 4" id="KW-0808">Transferase</keyword>
<accession>A0ABX8RF67</accession>
<proteinExistence type="inferred from homology"/>
<keyword evidence="7" id="KW-1185">Reference proteome</keyword>
<dbReference type="InterPro" id="IPR003385">
    <property type="entry name" value="Glyco_hydro_77"/>
</dbReference>